<evidence type="ECO:0000256" key="2">
    <source>
        <dbReference type="ARBA" id="ARBA00022448"/>
    </source>
</evidence>
<feature type="transmembrane region" description="Helical" evidence="6">
    <location>
        <begin position="339"/>
        <end position="362"/>
    </location>
</feature>
<feature type="transmembrane region" description="Helical" evidence="6">
    <location>
        <begin position="263"/>
        <end position="282"/>
    </location>
</feature>
<gene>
    <name evidence="7" type="ORF">Aory04_000719900</name>
</gene>
<dbReference type="EMBL" id="BSYA01000082">
    <property type="protein sequence ID" value="GMG31284.1"/>
    <property type="molecule type" value="Genomic_DNA"/>
</dbReference>
<feature type="transmembrane region" description="Helical" evidence="6">
    <location>
        <begin position="162"/>
        <end position="183"/>
    </location>
</feature>
<proteinExistence type="predicted"/>
<dbReference type="Pfam" id="PF07690">
    <property type="entry name" value="MFS_1"/>
    <property type="match status" value="1"/>
</dbReference>
<evidence type="ECO:0000256" key="4">
    <source>
        <dbReference type="ARBA" id="ARBA00022989"/>
    </source>
</evidence>
<dbReference type="AlphaFoldDB" id="A0AAN5BT12"/>
<protein>
    <submittedName>
        <fullName evidence="7">Unnamed protein product</fullName>
    </submittedName>
</protein>
<feature type="transmembrane region" description="Helical" evidence="6">
    <location>
        <begin position="313"/>
        <end position="333"/>
    </location>
</feature>
<evidence type="ECO:0000313" key="7">
    <source>
        <dbReference type="EMBL" id="GMG31284.1"/>
    </source>
</evidence>
<keyword evidence="2" id="KW-0813">Transport</keyword>
<evidence type="ECO:0000313" key="8">
    <source>
        <dbReference type="Proteomes" id="UP001165205"/>
    </source>
</evidence>
<name>A0AAN5BT12_ASPOZ</name>
<evidence type="ECO:0000256" key="5">
    <source>
        <dbReference type="ARBA" id="ARBA00023136"/>
    </source>
</evidence>
<dbReference type="SUPFAM" id="SSF103473">
    <property type="entry name" value="MFS general substrate transporter"/>
    <property type="match status" value="1"/>
</dbReference>
<dbReference type="PANTHER" id="PTHR43791">
    <property type="entry name" value="PERMEASE-RELATED"/>
    <property type="match status" value="1"/>
</dbReference>
<comment type="caution">
    <text evidence="7">The sequence shown here is derived from an EMBL/GenBank/DDBJ whole genome shotgun (WGS) entry which is preliminary data.</text>
</comment>
<keyword evidence="3 6" id="KW-0812">Transmembrane</keyword>
<feature type="transmembrane region" description="Helical" evidence="6">
    <location>
        <begin position="374"/>
        <end position="395"/>
    </location>
</feature>
<feature type="transmembrane region" description="Helical" evidence="6">
    <location>
        <begin position="55"/>
        <end position="73"/>
    </location>
</feature>
<dbReference type="PANTHER" id="PTHR43791:SF40">
    <property type="entry name" value="THIAMINE PATHWAY TRANSPORTER THI73"/>
    <property type="match status" value="1"/>
</dbReference>
<evidence type="ECO:0000256" key="3">
    <source>
        <dbReference type="ARBA" id="ARBA00022692"/>
    </source>
</evidence>
<evidence type="ECO:0000256" key="1">
    <source>
        <dbReference type="ARBA" id="ARBA00004141"/>
    </source>
</evidence>
<dbReference type="GO" id="GO:0016020">
    <property type="term" value="C:membrane"/>
    <property type="evidence" value="ECO:0007669"/>
    <property type="project" value="UniProtKB-SubCell"/>
</dbReference>
<feature type="transmembrane region" description="Helical" evidence="6">
    <location>
        <begin position="128"/>
        <end position="150"/>
    </location>
</feature>
<keyword evidence="4 6" id="KW-1133">Transmembrane helix</keyword>
<accession>A0AAN5BT12</accession>
<feature type="transmembrane region" description="Helical" evidence="6">
    <location>
        <begin position="195"/>
        <end position="215"/>
    </location>
</feature>
<evidence type="ECO:0000256" key="6">
    <source>
        <dbReference type="SAM" id="Phobius"/>
    </source>
</evidence>
<sequence>MMEVNSDQPVADAIRRQATSSQAVDDAWNFLDKHGDVQHTDLDLVAIRHKVDRRILPLMFCCYFLQFIDKVMYNVSISNLYPDLANSRLQSTRESWKVPPAKWLSINVMLWGVAAAAAAGAKNYTTLLVARIFLGIFEAPVAPSLMIISGQYYTKSEQAPRFTFWFLGLGVAQIVGGLISFGFQHVHHAFAGWRIMFLVMGLITVAVGFATLLFLPDTPMQAKWLSDDQKVTLLQHVRVNQTGIRNGKFDPKQLLEAVLDPQVWLWALMLALVSSFPTCSPLPSVVFEGRFPVYEEEGRLTLGIGVRKASNRWAWVFICSIPGIIGGGLMSFLPKSNRAGVLIGIYLVNSIVAPTPVIYHWIAANCAGYTKRAFTSAMVAGFFCVGNIIGPQTFQARDAPEYRPAKIAVLVTQAVAGILAVVLFGYYVWENRRRDRAQTTQEGQGVVTDEKAWGGLTDKQNKDFRYVY</sequence>
<reference evidence="7" key="1">
    <citation type="submission" date="2023-04" db="EMBL/GenBank/DDBJ databases">
        <title>Aspergillus oryzae NBRC 4228.</title>
        <authorList>
            <person name="Ichikawa N."/>
            <person name="Sato H."/>
            <person name="Tonouchi N."/>
        </authorList>
    </citation>
    <scope>NUCLEOTIDE SEQUENCE</scope>
    <source>
        <strain evidence="7">NBRC 4228</strain>
    </source>
</reference>
<dbReference type="Gene3D" id="1.20.1250.20">
    <property type="entry name" value="MFS general substrate transporter like domains"/>
    <property type="match status" value="1"/>
</dbReference>
<dbReference type="InterPro" id="IPR036259">
    <property type="entry name" value="MFS_trans_sf"/>
</dbReference>
<feature type="transmembrane region" description="Helical" evidence="6">
    <location>
        <begin position="103"/>
        <end position="121"/>
    </location>
</feature>
<dbReference type="InterPro" id="IPR011701">
    <property type="entry name" value="MFS"/>
</dbReference>
<dbReference type="GO" id="GO:0022857">
    <property type="term" value="F:transmembrane transporter activity"/>
    <property type="evidence" value="ECO:0007669"/>
    <property type="project" value="InterPro"/>
</dbReference>
<comment type="subcellular location">
    <subcellularLocation>
        <location evidence="1">Membrane</location>
        <topology evidence="1">Multi-pass membrane protein</topology>
    </subcellularLocation>
</comment>
<dbReference type="Proteomes" id="UP001165205">
    <property type="component" value="Unassembled WGS sequence"/>
</dbReference>
<organism evidence="7 8">
    <name type="scientific">Aspergillus oryzae</name>
    <name type="common">Yellow koji mold</name>
    <dbReference type="NCBI Taxonomy" id="5062"/>
    <lineage>
        <taxon>Eukaryota</taxon>
        <taxon>Fungi</taxon>
        <taxon>Dikarya</taxon>
        <taxon>Ascomycota</taxon>
        <taxon>Pezizomycotina</taxon>
        <taxon>Eurotiomycetes</taxon>
        <taxon>Eurotiomycetidae</taxon>
        <taxon>Eurotiales</taxon>
        <taxon>Aspergillaceae</taxon>
        <taxon>Aspergillus</taxon>
        <taxon>Aspergillus subgen. Circumdati</taxon>
    </lineage>
</organism>
<keyword evidence="5 6" id="KW-0472">Membrane</keyword>
<feature type="transmembrane region" description="Helical" evidence="6">
    <location>
        <begin position="407"/>
        <end position="429"/>
    </location>
</feature>